<dbReference type="KEGG" id="dfa:DFA_09048"/>
<dbReference type="SUPFAM" id="SSF51110">
    <property type="entry name" value="alpha-D-mannose-specific plant lectins"/>
    <property type="match status" value="1"/>
</dbReference>
<dbReference type="InterPro" id="IPR001480">
    <property type="entry name" value="Bulb-type_lectin_dom"/>
</dbReference>
<feature type="domain" description="Bulb-type lectin" evidence="2">
    <location>
        <begin position="1"/>
        <end position="131"/>
    </location>
</feature>
<evidence type="ECO:0000313" key="4">
    <source>
        <dbReference type="Proteomes" id="UP000007797"/>
    </source>
</evidence>
<evidence type="ECO:0000256" key="1">
    <source>
        <dbReference type="SAM" id="MobiDB-lite"/>
    </source>
</evidence>
<feature type="region of interest" description="Disordered" evidence="1">
    <location>
        <begin position="121"/>
        <end position="141"/>
    </location>
</feature>
<sequence>MTHKNKLHAGESIHSNDHHHNRLVSKDGHFTAIIQDDGNFVIYHGSVFTPPNSVWASGTDNKHGHHGPYKVIQQQDGNLVLYDHDNKALWAAATMLGEQVKGHGPCTTVLKKNGHLRVKDHHKTQLYESKNRSSPDHGHHH</sequence>
<proteinExistence type="predicted"/>
<dbReference type="EMBL" id="GL883023">
    <property type="protein sequence ID" value="EGG16510.1"/>
    <property type="molecule type" value="Genomic_DNA"/>
</dbReference>
<dbReference type="SMART" id="SM00108">
    <property type="entry name" value="B_lectin"/>
    <property type="match status" value="1"/>
</dbReference>
<feature type="compositionally biased region" description="Basic and acidic residues" evidence="1">
    <location>
        <begin position="8"/>
        <end position="21"/>
    </location>
</feature>
<feature type="compositionally biased region" description="Basic and acidic residues" evidence="1">
    <location>
        <begin position="123"/>
        <end position="141"/>
    </location>
</feature>
<feature type="region of interest" description="Disordered" evidence="1">
    <location>
        <begin position="1"/>
        <end position="21"/>
    </location>
</feature>
<dbReference type="Gene3D" id="2.90.10.10">
    <property type="entry name" value="Bulb-type lectin domain"/>
    <property type="match status" value="2"/>
</dbReference>
<dbReference type="Proteomes" id="UP000007797">
    <property type="component" value="Unassembled WGS sequence"/>
</dbReference>
<dbReference type="GeneID" id="14868557"/>
<keyword evidence="4" id="KW-1185">Reference proteome</keyword>
<dbReference type="OrthoDB" id="20685at2759"/>
<name>F4Q6K0_CACFS</name>
<dbReference type="AlphaFoldDB" id="F4Q6K0"/>
<organism evidence="3 4">
    <name type="scientific">Cavenderia fasciculata</name>
    <name type="common">Slime mold</name>
    <name type="synonym">Dictyostelium fasciculatum</name>
    <dbReference type="NCBI Taxonomy" id="261658"/>
    <lineage>
        <taxon>Eukaryota</taxon>
        <taxon>Amoebozoa</taxon>
        <taxon>Evosea</taxon>
        <taxon>Eumycetozoa</taxon>
        <taxon>Dictyostelia</taxon>
        <taxon>Acytosteliales</taxon>
        <taxon>Cavenderiaceae</taxon>
        <taxon>Cavenderia</taxon>
    </lineage>
</organism>
<gene>
    <name evidence="3" type="primary">comA</name>
    <name evidence="3" type="ORF">DFA_09048</name>
</gene>
<evidence type="ECO:0000259" key="2">
    <source>
        <dbReference type="PROSITE" id="PS50927"/>
    </source>
</evidence>
<accession>F4Q6K0</accession>
<dbReference type="PROSITE" id="PS50927">
    <property type="entry name" value="BULB_LECTIN"/>
    <property type="match status" value="1"/>
</dbReference>
<dbReference type="RefSeq" id="XP_004354910.1">
    <property type="nucleotide sequence ID" value="XM_004354858.1"/>
</dbReference>
<dbReference type="InterPro" id="IPR036426">
    <property type="entry name" value="Bulb-type_lectin_dom_sf"/>
</dbReference>
<evidence type="ECO:0000313" key="3">
    <source>
        <dbReference type="EMBL" id="EGG16510.1"/>
    </source>
</evidence>
<protein>
    <submittedName>
        <fullName evidence="3">Actin binding protein</fullName>
    </submittedName>
</protein>
<reference evidence="4" key="1">
    <citation type="journal article" date="2011" name="Genome Res.">
        <title>Phylogeny-wide analysis of social amoeba genomes highlights ancient origins for complex intercellular communication.</title>
        <authorList>
            <person name="Heidel A.J."/>
            <person name="Lawal H.M."/>
            <person name="Felder M."/>
            <person name="Schilde C."/>
            <person name="Helps N.R."/>
            <person name="Tunggal B."/>
            <person name="Rivero F."/>
            <person name="John U."/>
            <person name="Schleicher M."/>
            <person name="Eichinger L."/>
            <person name="Platzer M."/>
            <person name="Noegel A.A."/>
            <person name="Schaap P."/>
            <person name="Gloeckner G."/>
        </authorList>
    </citation>
    <scope>NUCLEOTIDE SEQUENCE [LARGE SCALE GENOMIC DNA]</scope>
    <source>
        <strain evidence="4">SH3</strain>
    </source>
</reference>